<feature type="non-terminal residue" evidence="2">
    <location>
        <position position="1"/>
    </location>
</feature>
<keyword evidence="3" id="KW-1185">Reference proteome</keyword>
<reference evidence="2" key="1">
    <citation type="submission" date="2018-05" db="EMBL/GenBank/DDBJ databases">
        <title>Draft genome of Mucuna pruriens seed.</title>
        <authorList>
            <person name="Nnadi N.E."/>
            <person name="Vos R."/>
            <person name="Hasami M.H."/>
            <person name="Devisetty U.K."/>
            <person name="Aguiy J.C."/>
        </authorList>
    </citation>
    <scope>NUCLEOTIDE SEQUENCE [LARGE SCALE GENOMIC DNA]</scope>
    <source>
        <strain evidence="2">JCA_2017</strain>
    </source>
</reference>
<name>A0A371G6E6_MUCPR</name>
<dbReference type="AlphaFoldDB" id="A0A371G6E6"/>
<feature type="compositionally biased region" description="Basic and acidic residues" evidence="1">
    <location>
        <begin position="46"/>
        <end position="71"/>
    </location>
</feature>
<feature type="region of interest" description="Disordered" evidence="1">
    <location>
        <begin position="35"/>
        <end position="78"/>
    </location>
</feature>
<sequence>MRIPESISRSGTEGRAYLQHLPGQWVLDQVSFKCGGGNRRHSKSSASEKKGVEQEKKEKLQDENKEKEGNYKSKVQQK</sequence>
<protein>
    <submittedName>
        <fullName evidence="2">Uncharacterized protein</fullName>
    </submittedName>
</protein>
<proteinExistence type="predicted"/>
<evidence type="ECO:0000313" key="3">
    <source>
        <dbReference type="Proteomes" id="UP000257109"/>
    </source>
</evidence>
<evidence type="ECO:0000313" key="2">
    <source>
        <dbReference type="EMBL" id="RDX86139.1"/>
    </source>
</evidence>
<dbReference type="EMBL" id="QJKJ01006600">
    <property type="protein sequence ID" value="RDX86139.1"/>
    <property type="molecule type" value="Genomic_DNA"/>
</dbReference>
<evidence type="ECO:0000256" key="1">
    <source>
        <dbReference type="SAM" id="MobiDB-lite"/>
    </source>
</evidence>
<dbReference type="Proteomes" id="UP000257109">
    <property type="component" value="Unassembled WGS sequence"/>
</dbReference>
<comment type="caution">
    <text evidence="2">The sequence shown here is derived from an EMBL/GenBank/DDBJ whole genome shotgun (WGS) entry which is preliminary data.</text>
</comment>
<organism evidence="2 3">
    <name type="scientific">Mucuna pruriens</name>
    <name type="common">Velvet bean</name>
    <name type="synonym">Dolichos pruriens</name>
    <dbReference type="NCBI Taxonomy" id="157652"/>
    <lineage>
        <taxon>Eukaryota</taxon>
        <taxon>Viridiplantae</taxon>
        <taxon>Streptophyta</taxon>
        <taxon>Embryophyta</taxon>
        <taxon>Tracheophyta</taxon>
        <taxon>Spermatophyta</taxon>
        <taxon>Magnoliopsida</taxon>
        <taxon>eudicotyledons</taxon>
        <taxon>Gunneridae</taxon>
        <taxon>Pentapetalae</taxon>
        <taxon>rosids</taxon>
        <taxon>fabids</taxon>
        <taxon>Fabales</taxon>
        <taxon>Fabaceae</taxon>
        <taxon>Papilionoideae</taxon>
        <taxon>50 kb inversion clade</taxon>
        <taxon>NPAAA clade</taxon>
        <taxon>indigoferoid/millettioid clade</taxon>
        <taxon>Phaseoleae</taxon>
        <taxon>Mucuna</taxon>
    </lineage>
</organism>
<gene>
    <name evidence="2" type="ORF">CR513_32574</name>
</gene>
<accession>A0A371G6E6</accession>